<feature type="non-terminal residue" evidence="1">
    <location>
        <position position="111"/>
    </location>
</feature>
<gene>
    <name evidence="1" type="ORF">DHETER_LOCUS15813</name>
</gene>
<evidence type="ECO:0000313" key="2">
    <source>
        <dbReference type="Proteomes" id="UP000789702"/>
    </source>
</evidence>
<reference evidence="1" key="1">
    <citation type="submission" date="2021-06" db="EMBL/GenBank/DDBJ databases">
        <authorList>
            <person name="Kallberg Y."/>
            <person name="Tangrot J."/>
            <person name="Rosling A."/>
        </authorList>
    </citation>
    <scope>NUCLEOTIDE SEQUENCE</scope>
    <source>
        <strain evidence="1">IL203A</strain>
    </source>
</reference>
<keyword evidence="2" id="KW-1185">Reference proteome</keyword>
<organism evidence="1 2">
    <name type="scientific">Dentiscutata heterogama</name>
    <dbReference type="NCBI Taxonomy" id="1316150"/>
    <lineage>
        <taxon>Eukaryota</taxon>
        <taxon>Fungi</taxon>
        <taxon>Fungi incertae sedis</taxon>
        <taxon>Mucoromycota</taxon>
        <taxon>Glomeromycotina</taxon>
        <taxon>Glomeromycetes</taxon>
        <taxon>Diversisporales</taxon>
        <taxon>Gigasporaceae</taxon>
        <taxon>Dentiscutata</taxon>
    </lineage>
</organism>
<sequence length="111" mass="13300">RTSETLPNVLHTIGWISCIKRYNETSKDDHSSEIIADYNNTYKVNWTEVDKNMNYYIGEKDLRLHDKENKFTLFYPIQHDKFNIRDYNSIIAVVEQFEMEKLGIFLKNFKA</sequence>
<protein>
    <submittedName>
        <fullName evidence="1">11842_t:CDS:1</fullName>
    </submittedName>
</protein>
<comment type="caution">
    <text evidence="1">The sequence shown here is derived from an EMBL/GenBank/DDBJ whole genome shotgun (WGS) entry which is preliminary data.</text>
</comment>
<dbReference type="EMBL" id="CAJVPU010056631">
    <property type="protein sequence ID" value="CAG8770716.1"/>
    <property type="molecule type" value="Genomic_DNA"/>
</dbReference>
<feature type="non-terminal residue" evidence="1">
    <location>
        <position position="1"/>
    </location>
</feature>
<name>A0ACA9QZQ7_9GLOM</name>
<proteinExistence type="predicted"/>
<accession>A0ACA9QZQ7</accession>
<evidence type="ECO:0000313" key="1">
    <source>
        <dbReference type="EMBL" id="CAG8770716.1"/>
    </source>
</evidence>
<dbReference type="Proteomes" id="UP000789702">
    <property type="component" value="Unassembled WGS sequence"/>
</dbReference>